<feature type="chain" id="PRO_5018967499" description="VanZ-like domain-containing protein" evidence="2">
    <location>
        <begin position="21"/>
        <end position="184"/>
    </location>
</feature>
<dbReference type="OrthoDB" id="663225at2"/>
<accession>A0A437PXA9</accession>
<evidence type="ECO:0000256" key="2">
    <source>
        <dbReference type="SAM" id="SignalP"/>
    </source>
</evidence>
<keyword evidence="1" id="KW-1133">Transmembrane helix</keyword>
<dbReference type="Proteomes" id="UP000282832">
    <property type="component" value="Unassembled WGS sequence"/>
</dbReference>
<sequence length="184" mass="20916">MKKILLGALVGGLIFFLCQAASQMALNLHEPAQQYSASQDSILNYLSTHLKEGGGYMLPRPKNSANLEEVEAFTKSIQGKPWARISYYPTYKMNMGMSMVRSFLTDVLVVFLFLLLVNRFKFKTFGSIFISALFVGIIVFANSFYTLHVWYPSYEIRADLIDALASWGLCGLWLGWLIPDKKRY</sequence>
<organism evidence="3 4">
    <name type="scientific">Sandaracinomonas limnophila</name>
    <dbReference type="NCBI Taxonomy" id="1862386"/>
    <lineage>
        <taxon>Bacteria</taxon>
        <taxon>Pseudomonadati</taxon>
        <taxon>Bacteroidota</taxon>
        <taxon>Cytophagia</taxon>
        <taxon>Cytophagales</taxon>
        <taxon>Flectobacillaceae</taxon>
        <taxon>Sandaracinomonas</taxon>
    </lineage>
</organism>
<dbReference type="RefSeq" id="WP_127802430.1">
    <property type="nucleotide sequence ID" value="NZ_SACY01000001.1"/>
</dbReference>
<keyword evidence="1" id="KW-0472">Membrane</keyword>
<keyword evidence="4" id="KW-1185">Reference proteome</keyword>
<evidence type="ECO:0000256" key="1">
    <source>
        <dbReference type="SAM" id="Phobius"/>
    </source>
</evidence>
<comment type="caution">
    <text evidence="3">The sequence shown here is derived from an EMBL/GenBank/DDBJ whole genome shotgun (WGS) entry which is preliminary data.</text>
</comment>
<evidence type="ECO:0008006" key="5">
    <source>
        <dbReference type="Google" id="ProtNLM"/>
    </source>
</evidence>
<feature type="transmembrane region" description="Helical" evidence="1">
    <location>
        <begin position="129"/>
        <end position="148"/>
    </location>
</feature>
<dbReference type="AlphaFoldDB" id="A0A437PXA9"/>
<protein>
    <recommendedName>
        <fullName evidence="5">VanZ-like domain-containing protein</fullName>
    </recommendedName>
</protein>
<name>A0A437PXA9_9BACT</name>
<gene>
    <name evidence="3" type="ORF">EOJ36_02470</name>
</gene>
<evidence type="ECO:0000313" key="3">
    <source>
        <dbReference type="EMBL" id="RVU26879.1"/>
    </source>
</evidence>
<proteinExistence type="predicted"/>
<keyword evidence="2" id="KW-0732">Signal</keyword>
<keyword evidence="1" id="KW-0812">Transmembrane</keyword>
<reference evidence="3 4" key="1">
    <citation type="submission" date="2019-01" db="EMBL/GenBank/DDBJ databases">
        <authorList>
            <person name="Chen W.-M."/>
        </authorList>
    </citation>
    <scope>NUCLEOTIDE SEQUENCE [LARGE SCALE GENOMIC DNA]</scope>
    <source>
        <strain evidence="3 4">FSY-15</strain>
    </source>
</reference>
<evidence type="ECO:0000313" key="4">
    <source>
        <dbReference type="Proteomes" id="UP000282832"/>
    </source>
</evidence>
<feature type="transmembrane region" description="Helical" evidence="1">
    <location>
        <begin position="99"/>
        <end position="117"/>
    </location>
</feature>
<feature type="transmembrane region" description="Helical" evidence="1">
    <location>
        <begin position="160"/>
        <end position="178"/>
    </location>
</feature>
<feature type="signal peptide" evidence="2">
    <location>
        <begin position="1"/>
        <end position="20"/>
    </location>
</feature>
<dbReference type="EMBL" id="SACY01000001">
    <property type="protein sequence ID" value="RVU26879.1"/>
    <property type="molecule type" value="Genomic_DNA"/>
</dbReference>